<feature type="transmembrane region" description="Helical" evidence="1">
    <location>
        <begin position="431"/>
        <end position="451"/>
    </location>
</feature>
<dbReference type="Proteomes" id="UP001500936">
    <property type="component" value="Unassembled WGS sequence"/>
</dbReference>
<feature type="transmembrane region" description="Helical" evidence="1">
    <location>
        <begin position="862"/>
        <end position="881"/>
    </location>
</feature>
<dbReference type="RefSeq" id="WP_345270246.1">
    <property type="nucleotide sequence ID" value="NZ_BAABHB010000012.1"/>
</dbReference>
<keyword evidence="1" id="KW-0472">Membrane</keyword>
<dbReference type="InterPro" id="IPR027463">
    <property type="entry name" value="AcrB_DN_DC_subdom"/>
</dbReference>
<keyword evidence="1" id="KW-1133">Transmembrane helix</keyword>
<dbReference type="Gene3D" id="3.30.70.1430">
    <property type="entry name" value="Multidrug efflux transporter AcrB pore domain"/>
    <property type="match status" value="2"/>
</dbReference>
<dbReference type="SUPFAM" id="SSF82866">
    <property type="entry name" value="Multidrug efflux transporter AcrB transmembrane domain"/>
    <property type="match status" value="2"/>
</dbReference>
<gene>
    <name evidence="2" type="ORF">GCM10023187_44680</name>
</gene>
<dbReference type="Gene3D" id="1.20.1640.10">
    <property type="entry name" value="Multidrug efflux transporter AcrB transmembrane domain"/>
    <property type="match status" value="2"/>
</dbReference>
<proteinExistence type="predicted"/>
<name>A0ABP8KSN2_9BACT</name>
<dbReference type="InterPro" id="IPR001036">
    <property type="entry name" value="Acrflvin-R"/>
</dbReference>
<feature type="transmembrane region" description="Helical" evidence="1">
    <location>
        <begin position="993"/>
        <end position="1017"/>
    </location>
</feature>
<protein>
    <submittedName>
        <fullName evidence="2">Efflux RND transporter permease subunit</fullName>
    </submittedName>
</protein>
<sequence>MATLSTTSIKRPVLAVVMSLLIMVFGGIGFYYLGVREFPSIELPVVTVTTNYTGANADIVESQITEPLEESINGIAGIRTLSSSSRDGRSTINVEFELSVDIEAAANDVRDRVSRAVALLPPEVDPPVVAKADADASPIYFLQLLSEKRSLMEVNDIAVRQFKERFQTIPGVSGVQLWGEKKFAMRLRIDPVKLASYRLTAVDVANALSRQNIELPSGSVEGQTTELTVRTLGRLTTPEDFNNLILKEQADQVVKFRDVGYAELAPEAERTLLKRDGVPMISVAVIPQPGANQIEIVDNLYKKLEQIKRDLPPDIKVVMGFDYTRYVRRSIEEVQETILIAFILVALIIFIFLRDWRSTLIPLTAIPVSLIGAFFIMYAFGFSINVLTLLGIVLAIGLVVDDAIVVLENIYTKIEEGMSPFQAAVSGSKEIYFAVISTTVTLAAVFLPVIFLQGLTGRLFREFGIVVAGSVIISAFVSLTLTPMLSARLLKTRHRQPWLYRVTEPFFEWVVAGYENSLSSFLRVRWMAWVLMAGFIGIIYLLFRTNAIPSELSPLEDRGSFRIQVTAPEGSTFEYMLEYTDKVAKYMRDMFSTNEITGVTAITSPTFGSGATNTGAFRIILNEKPLRTKSQQEIVDELTPVVKQFPGAKAIIVQEQTITTGTRVGGGGGLPVQFVIQASKFEDLRRAVPEFMKQVQASDKFSAADVNLKFTKPEIKLEIDREKAMNMGVSVQDVAQTLQLGLSGRRFGYFIKAGKQYQVIGQIDRPDRNDLTDLRSLFVKSNRGDLIQLDNLVRMSEQSTPPQLYRYNRYASATISAGLAKGVTLGEGIEEMERIAKEVLDPSFSTALDGTSKEFRESSSSLYLAFGLALLLIYLILAAQFESFIDPIIILLTVPLALCGALVSLWDFGQTLNVFSQIGIITLVGLVTKNGILIVEFANQRKEQGQNRYEAAHDAAVSRFRPILMTSLCTVLGLVPIALALGAGSESRVSMGIAVIGGLLFSTLLTLYIIPAVYTYLSKKTIEKTPEELTLEAEEEVA</sequence>
<organism evidence="2 3">
    <name type="scientific">Nibrella viscosa</name>
    <dbReference type="NCBI Taxonomy" id="1084524"/>
    <lineage>
        <taxon>Bacteria</taxon>
        <taxon>Pseudomonadati</taxon>
        <taxon>Bacteroidota</taxon>
        <taxon>Cytophagia</taxon>
        <taxon>Cytophagales</taxon>
        <taxon>Spirosomataceae</taxon>
        <taxon>Nibrella</taxon>
    </lineage>
</organism>
<dbReference type="SUPFAM" id="SSF82714">
    <property type="entry name" value="Multidrug efflux transporter AcrB TolC docking domain, DN and DC subdomains"/>
    <property type="match status" value="2"/>
</dbReference>
<feature type="transmembrane region" description="Helical" evidence="1">
    <location>
        <begin position="918"/>
        <end position="939"/>
    </location>
</feature>
<feature type="transmembrane region" description="Helical" evidence="1">
    <location>
        <begin position="888"/>
        <end position="906"/>
    </location>
</feature>
<feature type="transmembrane region" description="Helical" evidence="1">
    <location>
        <begin position="12"/>
        <end position="33"/>
    </location>
</feature>
<dbReference type="SUPFAM" id="SSF82693">
    <property type="entry name" value="Multidrug efflux transporter AcrB pore domain, PN1, PN2, PC1 and PC2 subdomains"/>
    <property type="match status" value="3"/>
</dbReference>
<evidence type="ECO:0000313" key="3">
    <source>
        <dbReference type="Proteomes" id="UP001500936"/>
    </source>
</evidence>
<dbReference type="PANTHER" id="PTHR32063:SF28">
    <property type="entry name" value="BLR2861 PROTEIN"/>
    <property type="match status" value="1"/>
</dbReference>
<feature type="transmembrane region" description="Helical" evidence="1">
    <location>
        <begin position="960"/>
        <end position="981"/>
    </location>
</feature>
<dbReference type="Gene3D" id="3.30.2090.10">
    <property type="entry name" value="Multidrug efflux transporter AcrB TolC docking domain, DN and DC subdomains"/>
    <property type="match status" value="2"/>
</dbReference>
<feature type="transmembrane region" description="Helical" evidence="1">
    <location>
        <begin position="526"/>
        <end position="543"/>
    </location>
</feature>
<feature type="transmembrane region" description="Helical" evidence="1">
    <location>
        <begin position="463"/>
        <end position="485"/>
    </location>
</feature>
<dbReference type="Pfam" id="PF00873">
    <property type="entry name" value="ACR_tran"/>
    <property type="match status" value="1"/>
</dbReference>
<feature type="transmembrane region" description="Helical" evidence="1">
    <location>
        <begin position="386"/>
        <end position="410"/>
    </location>
</feature>
<keyword evidence="1" id="KW-0812">Transmembrane</keyword>
<dbReference type="EMBL" id="BAABHB010000012">
    <property type="protein sequence ID" value="GAA4414784.1"/>
    <property type="molecule type" value="Genomic_DNA"/>
</dbReference>
<feature type="transmembrane region" description="Helical" evidence="1">
    <location>
        <begin position="360"/>
        <end position="380"/>
    </location>
</feature>
<dbReference type="Gene3D" id="3.30.70.1440">
    <property type="entry name" value="Multidrug efflux transporter AcrB pore domain"/>
    <property type="match status" value="1"/>
</dbReference>
<evidence type="ECO:0000256" key="1">
    <source>
        <dbReference type="SAM" id="Phobius"/>
    </source>
</evidence>
<dbReference type="PRINTS" id="PR00702">
    <property type="entry name" value="ACRIFLAVINRP"/>
</dbReference>
<keyword evidence="3" id="KW-1185">Reference proteome</keyword>
<feature type="transmembrane region" description="Helical" evidence="1">
    <location>
        <begin position="337"/>
        <end position="353"/>
    </location>
</feature>
<comment type="caution">
    <text evidence="2">The sequence shown here is derived from an EMBL/GenBank/DDBJ whole genome shotgun (WGS) entry which is preliminary data.</text>
</comment>
<accession>A0ABP8KSN2</accession>
<dbReference type="PANTHER" id="PTHR32063">
    <property type="match status" value="1"/>
</dbReference>
<reference evidence="3" key="1">
    <citation type="journal article" date="2019" name="Int. J. Syst. Evol. Microbiol.">
        <title>The Global Catalogue of Microorganisms (GCM) 10K type strain sequencing project: providing services to taxonomists for standard genome sequencing and annotation.</title>
        <authorList>
            <consortium name="The Broad Institute Genomics Platform"/>
            <consortium name="The Broad Institute Genome Sequencing Center for Infectious Disease"/>
            <person name="Wu L."/>
            <person name="Ma J."/>
        </authorList>
    </citation>
    <scope>NUCLEOTIDE SEQUENCE [LARGE SCALE GENOMIC DNA]</scope>
    <source>
        <strain evidence="3">JCM 17925</strain>
    </source>
</reference>
<evidence type="ECO:0000313" key="2">
    <source>
        <dbReference type="EMBL" id="GAA4414784.1"/>
    </source>
</evidence>
<dbReference type="Gene3D" id="3.30.70.1320">
    <property type="entry name" value="Multidrug efflux transporter AcrB pore domain like"/>
    <property type="match status" value="1"/>
</dbReference>